<dbReference type="Proteomes" id="UP000193009">
    <property type="component" value="Unassembled WGS sequence"/>
</dbReference>
<protein>
    <submittedName>
        <fullName evidence="1">Uncharacterized protein</fullName>
    </submittedName>
</protein>
<keyword evidence="2" id="KW-1185">Reference proteome</keyword>
<comment type="caution">
    <text evidence="1">The sequence shown here is derived from an EMBL/GenBank/DDBJ whole genome shotgun (WGS) entry which is preliminary data.</text>
</comment>
<accession>A0A1X1FB88</accession>
<dbReference type="AlphaFoldDB" id="A0A1X1FB88"/>
<evidence type="ECO:0000313" key="2">
    <source>
        <dbReference type="Proteomes" id="UP000193009"/>
    </source>
</evidence>
<dbReference type="EMBL" id="MSBD01000060">
    <property type="protein sequence ID" value="ORN24537.1"/>
    <property type="molecule type" value="Genomic_DNA"/>
</dbReference>
<reference evidence="1 2" key="1">
    <citation type="journal article" date="2017" name="Front. Microbiol.">
        <title>The Histidine Decarboxylase Gene Cluster of Lactobacillus parabuchneri Was Gained by Horizontal Gene Transfer and Is Mobile within the Species.</title>
        <authorList>
            <person name="Wuthrich D."/>
            <person name="Berthoud H."/>
            <person name="Wechsler D."/>
            <person name="Eugster E."/>
            <person name="Irmler S."/>
            <person name="Bruggmann R."/>
        </authorList>
    </citation>
    <scope>NUCLEOTIDE SEQUENCE [LARGE SCALE GENOMIC DNA]</scope>
    <source>
        <strain evidence="1 2">FAM23169</strain>
    </source>
</reference>
<gene>
    <name evidence="1" type="ORF">FAM23169_02594</name>
</gene>
<sequence>MALVAAQWEGLKLRTCPIAVGRQIFTLLVDQKLPLRPIQALFRFIVLENER</sequence>
<evidence type="ECO:0000313" key="1">
    <source>
        <dbReference type="EMBL" id="ORN24537.1"/>
    </source>
</evidence>
<organism evidence="1 2">
    <name type="scientific">Lentilactobacillus parabuchneri</name>
    <dbReference type="NCBI Taxonomy" id="152331"/>
    <lineage>
        <taxon>Bacteria</taxon>
        <taxon>Bacillati</taxon>
        <taxon>Bacillota</taxon>
        <taxon>Bacilli</taxon>
        <taxon>Lactobacillales</taxon>
        <taxon>Lactobacillaceae</taxon>
        <taxon>Lentilactobacillus</taxon>
    </lineage>
</organism>
<name>A0A1X1FB88_9LACO</name>
<proteinExistence type="predicted"/>